<dbReference type="PROSITE" id="PS50844">
    <property type="entry name" value="AFP_LIKE"/>
    <property type="match status" value="1"/>
</dbReference>
<dbReference type="InterPro" id="IPR013785">
    <property type="entry name" value="Aldolase_TIM"/>
</dbReference>
<comment type="caution">
    <text evidence="2">The sequence shown here is derived from an EMBL/GenBank/DDBJ whole genome shotgun (WGS) entry which is preliminary data.</text>
</comment>
<protein>
    <submittedName>
        <fullName evidence="2">N-acetylneuraminate synthase family protein</fullName>
    </submittedName>
</protein>
<gene>
    <name evidence="2" type="ORF">IEO70_15010</name>
</gene>
<name>A0A927HCK4_9BACI</name>
<accession>A0A927HCK4</accession>
<dbReference type="GO" id="GO:0047444">
    <property type="term" value="F:N-acylneuraminate-9-phosphate synthase activity"/>
    <property type="evidence" value="ECO:0007669"/>
    <property type="project" value="TreeGrafter"/>
</dbReference>
<evidence type="ECO:0000259" key="1">
    <source>
        <dbReference type="PROSITE" id="PS50844"/>
    </source>
</evidence>
<dbReference type="SUPFAM" id="SSF51569">
    <property type="entry name" value="Aldolase"/>
    <property type="match status" value="1"/>
</dbReference>
<dbReference type="PANTHER" id="PTHR42966:SF1">
    <property type="entry name" value="SIALIC ACID SYNTHASE"/>
    <property type="match status" value="1"/>
</dbReference>
<dbReference type="InterPro" id="IPR036732">
    <property type="entry name" value="AFP_Neu5c_C_sf"/>
</dbReference>
<dbReference type="GO" id="GO:0016051">
    <property type="term" value="P:carbohydrate biosynthetic process"/>
    <property type="evidence" value="ECO:0007669"/>
    <property type="project" value="InterPro"/>
</dbReference>
<dbReference type="Pfam" id="PF03102">
    <property type="entry name" value="NeuB"/>
    <property type="match status" value="1"/>
</dbReference>
<dbReference type="PANTHER" id="PTHR42966">
    <property type="entry name" value="N-ACETYLNEURAMINATE SYNTHASE"/>
    <property type="match status" value="1"/>
</dbReference>
<dbReference type="SUPFAM" id="SSF51269">
    <property type="entry name" value="AFP III-like domain"/>
    <property type="match status" value="1"/>
</dbReference>
<dbReference type="Gene3D" id="3.90.1210.10">
    <property type="entry name" value="Antifreeze-like/N-acetylneuraminic acid synthase C-terminal domain"/>
    <property type="match status" value="1"/>
</dbReference>
<dbReference type="Gene3D" id="3.20.20.70">
    <property type="entry name" value="Aldolase class I"/>
    <property type="match status" value="1"/>
</dbReference>
<dbReference type="AlphaFoldDB" id="A0A927HCK4"/>
<keyword evidence="3" id="KW-1185">Reference proteome</keyword>
<dbReference type="EMBL" id="JACXSI010000041">
    <property type="protein sequence ID" value="MBD3109656.1"/>
    <property type="molecule type" value="Genomic_DNA"/>
</dbReference>
<evidence type="ECO:0000313" key="3">
    <source>
        <dbReference type="Proteomes" id="UP000602076"/>
    </source>
</evidence>
<organism evidence="2 3">
    <name type="scientific">Peribacillus faecalis</name>
    <dbReference type="NCBI Taxonomy" id="2772559"/>
    <lineage>
        <taxon>Bacteria</taxon>
        <taxon>Bacillati</taxon>
        <taxon>Bacillota</taxon>
        <taxon>Bacilli</taxon>
        <taxon>Bacillales</taxon>
        <taxon>Bacillaceae</taxon>
        <taxon>Peribacillus</taxon>
    </lineage>
</organism>
<evidence type="ECO:0000313" key="2">
    <source>
        <dbReference type="EMBL" id="MBD3109656.1"/>
    </source>
</evidence>
<sequence>MLKTKIIAEIANAHQGDVYNLKELIIEAAKAGADAVKFQWYKYDSIATPDYEWYEAYAKLFINEVDWEEIIQMTMHANLEIWIDNLDNWGLEMARKHLGNITGFKIPRMLTQSEFFMKEILTLNKPILLEVGGWYDWEIEQILQYIQSLTNVPVTLLYGFRGYPTDEEDINLARLIYIKERFKCEVGLADHEEAGRPLAIDLPVHAYFAGATVIEKHLTLNRALLGYDYYSSLQPSEFRQMVVKLRQAEVIMGNRTVNEAQRNYFKDAFNVVANQDIREGEVITFEKVMYKKSSDSRGYKPVEFERDLPLISKKNLTMDQCITPQDVEQLKVFNELHKRLDRNEMGKLIDLIRMNNLRK</sequence>
<reference evidence="2" key="1">
    <citation type="submission" date="2020-09" db="EMBL/GenBank/DDBJ databases">
        <title>Bacillus faecalis sp. nov., a moderately halophilic bacterium isolated from cow faeces.</title>
        <authorList>
            <person name="Jiang L."/>
            <person name="Lee J."/>
        </authorList>
    </citation>
    <scope>NUCLEOTIDE SEQUENCE</scope>
    <source>
        <strain evidence="2">AGMB 02131</strain>
    </source>
</reference>
<dbReference type="InterPro" id="IPR006190">
    <property type="entry name" value="SAF_AFP_Neu5Ac"/>
</dbReference>
<dbReference type="InterPro" id="IPR051690">
    <property type="entry name" value="PseI-like"/>
</dbReference>
<proteinExistence type="predicted"/>
<dbReference type="Proteomes" id="UP000602076">
    <property type="component" value="Unassembled WGS sequence"/>
</dbReference>
<dbReference type="RefSeq" id="WP_190999194.1">
    <property type="nucleotide sequence ID" value="NZ_JACXSI010000041.1"/>
</dbReference>
<dbReference type="InterPro" id="IPR013132">
    <property type="entry name" value="PseI/NeuA/B-like_N"/>
</dbReference>
<feature type="domain" description="AFP-like" evidence="1">
    <location>
        <begin position="270"/>
        <end position="330"/>
    </location>
</feature>